<evidence type="ECO:0000313" key="3">
    <source>
        <dbReference type="Proteomes" id="UP000051530"/>
    </source>
</evidence>
<keyword evidence="3" id="KW-1185">Reference proteome</keyword>
<evidence type="ECO:0000313" key="2">
    <source>
        <dbReference type="EMBL" id="KRH92163.1"/>
    </source>
</evidence>
<evidence type="ECO:0000256" key="1">
    <source>
        <dbReference type="SAM" id="MobiDB-lite"/>
    </source>
</evidence>
<feature type="compositionally biased region" description="Basic and acidic residues" evidence="1">
    <location>
        <begin position="202"/>
        <end position="264"/>
    </location>
</feature>
<feature type="compositionally biased region" description="Low complexity" evidence="1">
    <location>
        <begin position="178"/>
        <end position="194"/>
    </location>
</feature>
<protein>
    <submittedName>
        <fullName evidence="2">Putative Ricin B-related lectin protein</fullName>
    </submittedName>
</protein>
<keyword evidence="2" id="KW-0430">Lectin</keyword>
<dbReference type="EMBL" id="LGUB01001150">
    <property type="protein sequence ID" value="KRH92163.1"/>
    <property type="molecule type" value="Genomic_DNA"/>
</dbReference>
<organism evidence="2 3">
    <name type="scientific">Pseudoloma neurophilia</name>
    <dbReference type="NCBI Taxonomy" id="146866"/>
    <lineage>
        <taxon>Eukaryota</taxon>
        <taxon>Fungi</taxon>
        <taxon>Fungi incertae sedis</taxon>
        <taxon>Microsporidia</taxon>
        <taxon>Pseudoloma</taxon>
    </lineage>
</organism>
<dbReference type="AlphaFoldDB" id="A0A0R0LRL5"/>
<reference evidence="2 3" key="1">
    <citation type="submission" date="2015-07" db="EMBL/GenBank/DDBJ databases">
        <title>The genome of Pseudoloma neurophilia, a relevant intracellular parasite of the zebrafish.</title>
        <authorList>
            <person name="Ndikumana S."/>
            <person name="Pelin A."/>
            <person name="Sanders J."/>
            <person name="Corradi N."/>
        </authorList>
    </citation>
    <scope>NUCLEOTIDE SEQUENCE [LARGE SCALE GENOMIC DNA]</scope>
    <source>
        <strain evidence="2 3">MK1</strain>
    </source>
</reference>
<proteinExistence type="predicted"/>
<dbReference type="SUPFAM" id="SSF50370">
    <property type="entry name" value="Ricin B-like lectins"/>
    <property type="match status" value="1"/>
</dbReference>
<dbReference type="CDD" id="cd00161">
    <property type="entry name" value="beta-trefoil_Ricin-like"/>
    <property type="match status" value="1"/>
</dbReference>
<feature type="non-terminal residue" evidence="2">
    <location>
        <position position="1"/>
    </location>
</feature>
<accession>A0A0R0LRL5</accession>
<feature type="region of interest" description="Disordered" evidence="1">
    <location>
        <begin position="178"/>
        <end position="264"/>
    </location>
</feature>
<comment type="caution">
    <text evidence="2">The sequence shown here is derived from an EMBL/GenBank/DDBJ whole genome shotgun (WGS) entry which is preliminary data.</text>
</comment>
<sequence length="292" mass="34552">TDSTNLISNNIQIFYNFIKIFLFISFTFCRHEQGFFYSLAERKFLTNSRNKDDLIELTTSMPTPFAIIDNKNNTVTIKVTHIENENPDGSKVFDSSRSNYDLISYDYHGSDNQQFQLSYVGNDTIKLITNGRCITTEKGFKYLTETDCSDSPGQLFRWVTKKDENKIREYLRRCDQANNKNSNYYGNYDDYGNPDNRRRRPYDKNSYDRGPRDSYDRGPFDRPRDTYDRGPFDRPRDSYDRGPRYDRGEYRNSPRDPFNDRDRDRLLSNCLGLNENELRDKLYDLKAIANDT</sequence>
<dbReference type="OrthoDB" id="2187273at2759"/>
<dbReference type="Gene3D" id="2.80.10.50">
    <property type="match status" value="1"/>
</dbReference>
<dbReference type="Proteomes" id="UP000051530">
    <property type="component" value="Unassembled WGS sequence"/>
</dbReference>
<gene>
    <name evidence="2" type="ORF">M153_10601000926</name>
</gene>
<name>A0A0R0LRL5_9MICR</name>
<dbReference type="VEuPathDB" id="MicrosporidiaDB:M153_10601000926"/>
<dbReference type="InterPro" id="IPR035992">
    <property type="entry name" value="Ricin_B-like_lectins"/>
</dbReference>
<dbReference type="GO" id="GO:0030246">
    <property type="term" value="F:carbohydrate binding"/>
    <property type="evidence" value="ECO:0007669"/>
    <property type="project" value="UniProtKB-KW"/>
</dbReference>